<dbReference type="EMBL" id="VNHS01000009">
    <property type="protein sequence ID" value="TYP71772.1"/>
    <property type="molecule type" value="Genomic_DNA"/>
</dbReference>
<evidence type="ECO:0008006" key="3">
    <source>
        <dbReference type="Google" id="ProtNLM"/>
    </source>
</evidence>
<dbReference type="OrthoDB" id="2360948at2"/>
<gene>
    <name evidence="1" type="ORF">BCM02_10950</name>
</gene>
<dbReference type="SUPFAM" id="SSF55781">
    <property type="entry name" value="GAF domain-like"/>
    <property type="match status" value="1"/>
</dbReference>
<keyword evidence="2" id="KW-1185">Reference proteome</keyword>
<evidence type="ECO:0000313" key="2">
    <source>
        <dbReference type="Proteomes" id="UP000323257"/>
    </source>
</evidence>
<dbReference type="Gene3D" id="3.30.450.40">
    <property type="match status" value="1"/>
</dbReference>
<accession>A0A5S5C000</accession>
<name>A0A5S5C000_9BACL</name>
<dbReference type="RefSeq" id="WP_148931409.1">
    <property type="nucleotide sequence ID" value="NZ_VNHS01000009.1"/>
</dbReference>
<evidence type="ECO:0000313" key="1">
    <source>
        <dbReference type="EMBL" id="TYP71772.1"/>
    </source>
</evidence>
<proteinExistence type="predicted"/>
<comment type="caution">
    <text evidence="1">The sequence shown here is derived from an EMBL/GenBank/DDBJ whole genome shotgun (WGS) entry which is preliminary data.</text>
</comment>
<dbReference type="InterPro" id="IPR029016">
    <property type="entry name" value="GAF-like_dom_sf"/>
</dbReference>
<reference evidence="1 2" key="1">
    <citation type="submission" date="2019-07" db="EMBL/GenBank/DDBJ databases">
        <title>Genomic Encyclopedia of Type Strains, Phase III (KMG-III): the genomes of soil and plant-associated and newly described type strains.</title>
        <authorList>
            <person name="Whitman W."/>
        </authorList>
    </citation>
    <scope>NUCLEOTIDE SEQUENCE [LARGE SCALE GENOMIC DNA]</scope>
    <source>
        <strain evidence="1 2">BL24</strain>
    </source>
</reference>
<dbReference type="AlphaFoldDB" id="A0A5S5C000"/>
<sequence length="152" mass="16239">MNGSYIRERLALELEQLRASSRSDFAAIALPAADVRAMRWQIVLGGRKGKVEQIRIKPGIGLGGMVLRHGTIYTVNDRENADLLEACPVMLAEGLGTGIACPLLESATGSAAGILLFGRRGNEAYAKFELSRRGEDSRLSLLLSGIQGGEIG</sequence>
<dbReference type="Proteomes" id="UP000323257">
    <property type="component" value="Unassembled WGS sequence"/>
</dbReference>
<organism evidence="1 2">
    <name type="scientific">Paenibacillus methanolicus</name>
    <dbReference type="NCBI Taxonomy" id="582686"/>
    <lineage>
        <taxon>Bacteria</taxon>
        <taxon>Bacillati</taxon>
        <taxon>Bacillota</taxon>
        <taxon>Bacilli</taxon>
        <taxon>Bacillales</taxon>
        <taxon>Paenibacillaceae</taxon>
        <taxon>Paenibacillus</taxon>
    </lineage>
</organism>
<protein>
    <recommendedName>
        <fullName evidence="3">Nitrogen regulatory protein A</fullName>
    </recommendedName>
</protein>